<feature type="binding site" evidence="3">
    <location>
        <position position="48"/>
    </location>
    <ligand>
        <name>substrate</name>
    </ligand>
</feature>
<feature type="binding site" evidence="3">
    <location>
        <begin position="344"/>
        <end position="345"/>
    </location>
    <ligand>
        <name>substrate</name>
    </ligand>
</feature>
<feature type="binding site" evidence="3">
    <location>
        <position position="325"/>
    </location>
    <ligand>
        <name>substrate</name>
    </ligand>
</feature>
<evidence type="ECO:0000256" key="3">
    <source>
        <dbReference type="HAMAP-Rule" id="MF_01989"/>
    </source>
</evidence>
<feature type="binding site" evidence="3">
    <location>
        <begin position="227"/>
        <end position="228"/>
    </location>
    <ligand>
        <name>substrate</name>
    </ligand>
</feature>
<dbReference type="HAMAP" id="MF_01989">
    <property type="entry name" value="Cyc_amidohydrol"/>
    <property type="match status" value="1"/>
</dbReference>
<dbReference type="Proteomes" id="UP000198718">
    <property type="component" value="Unassembled WGS sequence"/>
</dbReference>
<name>A0A1G9G157_9FIRM</name>
<dbReference type="Gene3D" id="3.30.1330.180">
    <property type="entry name" value="Cyanuric acid hydrolase/Barbiturase, RU B"/>
    <property type="match status" value="1"/>
</dbReference>
<feature type="region of interest" description="RU B" evidence="3">
    <location>
        <begin position="107"/>
        <end position="244"/>
    </location>
</feature>
<comment type="domain">
    <text evidence="3">The monomer structure is formed from three repeating units (RUs) that share the same structure as one another. The monomer and the active site possess nearly threefold rotational symmetry, to the extent that the active site possesses three potential Ser-Lys catalytic dyads, but one of the 3 active site surfaces varies in composition suggesting it is involved in confering substrate specificity.</text>
</comment>
<proteinExistence type="inferred from homology"/>
<sequence>MMDVGVYRLPMAGPSDVSELEALINKGEVNPEEICAIIAQTEGDGYARGFGALSFEVMLSEKMNISREEVANRIPMLMIGLTGGLMSPHYTVFTRKNVEVQESDEKRLALGIKITRVLLPEEYGTVVQVKEVAKAVKEAMEEAGITSIDDIHCVEVKCPNLTADRVADAESRGKKVVTTNFAEAGAKSKGASALGVALALGEIKEEDLTDDVICKDWSLYSKVASTSAGNEQVACKVIVMGNSTKSVSPYKIGSGVMKDTLDVEGAKTAFKGAGLKFDDVIPQEERDKIATVFINAGADAQGSIRGRRTTMKSDFLAGYAGIFAKAVINAIVGSLIGDTMILASAGFEHQGPLGANLVAAIAKVEER</sequence>
<feature type="region of interest" description="RU C" evidence="3">
    <location>
        <begin position="250"/>
        <end position="367"/>
    </location>
</feature>
<dbReference type="EMBL" id="FNFP01000005">
    <property type="protein sequence ID" value="SDK94376.1"/>
    <property type="molecule type" value="Genomic_DNA"/>
</dbReference>
<dbReference type="Pfam" id="PF09663">
    <property type="entry name" value="Amido_AtzD_TrzD"/>
    <property type="match status" value="1"/>
</dbReference>
<evidence type="ECO:0000256" key="1">
    <source>
        <dbReference type="ARBA" id="ARBA00010947"/>
    </source>
</evidence>
<dbReference type="AlphaFoldDB" id="A0A1G9G157"/>
<evidence type="ECO:0000256" key="2">
    <source>
        <dbReference type="ARBA" id="ARBA00022801"/>
    </source>
</evidence>
<dbReference type="GO" id="GO:0016812">
    <property type="term" value="F:hydrolase activity, acting on carbon-nitrogen (but not peptide) bonds, in cyclic amides"/>
    <property type="evidence" value="ECO:0007669"/>
    <property type="project" value="UniProtKB-UniRule"/>
</dbReference>
<comment type="caution">
    <text evidence="3">Lacks conserved residue(s) required for the propagation of feature annotation.</text>
</comment>
<dbReference type="InterPro" id="IPR043007">
    <property type="entry name" value="AtzD/Barbiturase_RUC"/>
</dbReference>
<dbReference type="RefSeq" id="WP_208974705.1">
    <property type="nucleotide sequence ID" value="NZ_FNFP01000005.1"/>
</dbReference>
<evidence type="ECO:0000313" key="4">
    <source>
        <dbReference type="EMBL" id="SDK94376.1"/>
    </source>
</evidence>
<feature type="active site" description="Nucleophile" evidence="3">
    <location>
        <position position="227"/>
    </location>
</feature>
<organism evidence="4 5">
    <name type="scientific">Natronincola ferrireducens</name>
    <dbReference type="NCBI Taxonomy" id="393762"/>
    <lineage>
        <taxon>Bacteria</taxon>
        <taxon>Bacillati</taxon>
        <taxon>Bacillota</taxon>
        <taxon>Clostridia</taxon>
        <taxon>Peptostreptococcales</taxon>
        <taxon>Natronincolaceae</taxon>
        <taxon>Natronincola</taxon>
    </lineage>
</organism>
<dbReference type="NCBIfam" id="TIGR02714">
    <property type="entry name" value="amido_AtzD_TrzD"/>
    <property type="match status" value="1"/>
</dbReference>
<comment type="subunit">
    <text evidence="3">Homotetramer.</text>
</comment>
<protein>
    <recommendedName>
        <fullName evidence="3">Cyclic amide hydrolase</fullName>
        <shortName evidence="3">CyAH</shortName>
        <ecNumber evidence="3">3.5.2.-</ecNumber>
    </recommendedName>
    <alternativeName>
        <fullName evidence="3">Ring-opening amidohydrolase</fullName>
    </alternativeName>
</protein>
<dbReference type="Gene3D" id="3.30.1330.160">
    <property type="entry name" value="Cyanuric acid hydrolase/Barbituras, RU C"/>
    <property type="match status" value="1"/>
</dbReference>
<feature type="region of interest" description="RU A" evidence="3">
    <location>
        <begin position="1"/>
        <end position="99"/>
    </location>
</feature>
<dbReference type="InterPro" id="IPR014086">
    <property type="entry name" value="AtzD/Barbiturase"/>
</dbReference>
<feature type="active site" evidence="3">
    <location>
        <position position="157"/>
    </location>
</feature>
<gene>
    <name evidence="4" type="ORF">SAMN05660472_02317</name>
</gene>
<keyword evidence="5" id="KW-1185">Reference proteome</keyword>
<accession>A0A1G9G157</accession>
<comment type="similarity">
    <text evidence="1 3">Belongs to the cyclic amide hydrolase (CyAH) family.</text>
</comment>
<reference evidence="4 5" key="1">
    <citation type="submission" date="2016-10" db="EMBL/GenBank/DDBJ databases">
        <authorList>
            <person name="de Groot N.N."/>
        </authorList>
    </citation>
    <scope>NUCLEOTIDE SEQUENCE [LARGE SCALE GENOMIC DNA]</scope>
    <source>
        <strain evidence="4 5">DSM 18346</strain>
    </source>
</reference>
<keyword evidence="2 3" id="KW-0378">Hydrolase</keyword>
<dbReference type="EC" id="3.5.2.-" evidence="3"/>
<dbReference type="InterPro" id="IPR043006">
    <property type="entry name" value="AtzD/Barbiturase_RUB"/>
</dbReference>
<comment type="function">
    <text evidence="3">Cyclic amide hydrolase of unknown substrate specificity. Catalyzes the hydrolytic ring-opening of a cyclic amide. Does not act on cyanuric acid nor barbituric acid.</text>
</comment>
<dbReference type="InterPro" id="IPR043008">
    <property type="entry name" value="AtzD/Barbiturase_RUA"/>
</dbReference>
<evidence type="ECO:0000313" key="5">
    <source>
        <dbReference type="Proteomes" id="UP000198718"/>
    </source>
</evidence>
<dbReference type="STRING" id="393762.SAMN05660472_02317"/>
<dbReference type="Gene3D" id="3.30.1330.170">
    <property type="entry name" value="Cyanuric acid hydrolase/Barbiturase, RU A"/>
    <property type="match status" value="1"/>
</dbReference>